<dbReference type="Gene3D" id="3.40.50.300">
    <property type="entry name" value="P-loop containing nucleotide triphosphate hydrolases"/>
    <property type="match status" value="1"/>
</dbReference>
<dbReference type="GO" id="GO:0005829">
    <property type="term" value="C:cytosol"/>
    <property type="evidence" value="ECO:0007669"/>
    <property type="project" value="TreeGrafter"/>
</dbReference>
<dbReference type="Proteomes" id="UP000276223">
    <property type="component" value="Unassembled WGS sequence"/>
</dbReference>
<dbReference type="PANTHER" id="PTHR11649:SF13">
    <property type="entry name" value="ENGB-TYPE G DOMAIN-CONTAINING PROTEIN"/>
    <property type="match status" value="1"/>
</dbReference>
<sequence>MMCAVPVIRSAEYVTSAVAPQGYPQEGLPEVAFAGRSNVGKSSLINILLGRKKLVRTSATPGRTQTLNFFRINDAFVFVDLPGYGYAKVPPEIRKQWGPMVEQYLTTRRELAGLVHIMDLRHPPTADDLQLWNWLQSHGLHAVPVLTKADKVPRSKRLPHAQAASRLLGVAVTDIVLFSATTREGVEALWARLLPWIQQPA</sequence>
<comment type="cofactor">
    <cofactor evidence="1">
        <name>Mg(2+)</name>
        <dbReference type="ChEBI" id="CHEBI:18420"/>
    </cofactor>
</comment>
<keyword evidence="4" id="KW-0479">Metal-binding</keyword>
<dbReference type="EMBL" id="RJVA01000010">
    <property type="protein sequence ID" value="ROR01478.1"/>
    <property type="molecule type" value="Genomic_DNA"/>
</dbReference>
<evidence type="ECO:0000256" key="2">
    <source>
        <dbReference type="ARBA" id="ARBA00009638"/>
    </source>
</evidence>
<keyword evidence="8 10" id="KW-0717">Septation</keyword>
<evidence type="ECO:0000313" key="13">
    <source>
        <dbReference type="Proteomes" id="UP000276223"/>
    </source>
</evidence>
<comment type="similarity">
    <text evidence="2 10">Belongs to the TRAFAC class TrmE-Era-EngA-EngB-Septin-like GTPase superfamily. EngB GTPase family.</text>
</comment>
<evidence type="ECO:0000256" key="1">
    <source>
        <dbReference type="ARBA" id="ARBA00001946"/>
    </source>
</evidence>
<dbReference type="NCBIfam" id="TIGR03598">
    <property type="entry name" value="GTPase_YsxC"/>
    <property type="match status" value="1"/>
</dbReference>
<keyword evidence="7 10" id="KW-0342">GTP-binding</keyword>
<dbReference type="GO" id="GO:0000917">
    <property type="term" value="P:division septum assembly"/>
    <property type="evidence" value="ECO:0007669"/>
    <property type="project" value="UniProtKB-KW"/>
</dbReference>
<comment type="function">
    <text evidence="10">Necessary for normal cell division and for the maintenance of normal septation.</text>
</comment>
<evidence type="ECO:0000256" key="3">
    <source>
        <dbReference type="ARBA" id="ARBA00022618"/>
    </source>
</evidence>
<name>A0A3N1VKG7_9BACT</name>
<dbReference type="InterPro" id="IPR006073">
    <property type="entry name" value="GTP-bd"/>
</dbReference>
<dbReference type="FunFam" id="3.40.50.300:FF:000098">
    <property type="entry name" value="Probable GTP-binding protein EngB"/>
    <property type="match status" value="1"/>
</dbReference>
<evidence type="ECO:0000313" key="12">
    <source>
        <dbReference type="EMBL" id="ROR01478.1"/>
    </source>
</evidence>
<evidence type="ECO:0000256" key="7">
    <source>
        <dbReference type="ARBA" id="ARBA00023134"/>
    </source>
</evidence>
<dbReference type="CDD" id="cd01876">
    <property type="entry name" value="YihA_EngB"/>
    <property type="match status" value="1"/>
</dbReference>
<evidence type="ECO:0000256" key="5">
    <source>
        <dbReference type="ARBA" id="ARBA00022741"/>
    </source>
</evidence>
<evidence type="ECO:0000259" key="11">
    <source>
        <dbReference type="PROSITE" id="PS51706"/>
    </source>
</evidence>
<comment type="caution">
    <text evidence="12">The sequence shown here is derived from an EMBL/GenBank/DDBJ whole genome shotgun (WGS) entry which is preliminary data.</text>
</comment>
<keyword evidence="9 10" id="KW-0131">Cell cycle</keyword>
<dbReference type="PROSITE" id="PS51706">
    <property type="entry name" value="G_ENGB"/>
    <property type="match status" value="1"/>
</dbReference>
<accession>A0A3N1VKG7</accession>
<dbReference type="HAMAP" id="MF_00321">
    <property type="entry name" value="GTPase_EngB"/>
    <property type="match status" value="1"/>
</dbReference>
<dbReference type="GO" id="GO:0046872">
    <property type="term" value="F:metal ion binding"/>
    <property type="evidence" value="ECO:0007669"/>
    <property type="project" value="UniProtKB-KW"/>
</dbReference>
<feature type="domain" description="EngB-type G" evidence="11">
    <location>
        <begin position="27"/>
        <end position="199"/>
    </location>
</feature>
<dbReference type="InterPro" id="IPR019987">
    <property type="entry name" value="GTP-bd_ribosome_bio_YsxC"/>
</dbReference>
<dbReference type="InterPro" id="IPR030393">
    <property type="entry name" value="G_ENGB_dom"/>
</dbReference>
<evidence type="ECO:0000256" key="9">
    <source>
        <dbReference type="ARBA" id="ARBA00023306"/>
    </source>
</evidence>
<evidence type="ECO:0000256" key="4">
    <source>
        <dbReference type="ARBA" id="ARBA00022723"/>
    </source>
</evidence>
<evidence type="ECO:0000256" key="10">
    <source>
        <dbReference type="HAMAP-Rule" id="MF_00321"/>
    </source>
</evidence>
<dbReference type="GO" id="GO:0005525">
    <property type="term" value="F:GTP binding"/>
    <property type="evidence" value="ECO:0007669"/>
    <property type="project" value="UniProtKB-UniRule"/>
</dbReference>
<reference evidence="12 13" key="1">
    <citation type="submission" date="2018-11" db="EMBL/GenBank/DDBJ databases">
        <title>Genomic Encyclopedia of Type Strains, Phase IV (KMG-IV): sequencing the most valuable type-strain genomes for metagenomic binning, comparative biology and taxonomic classification.</title>
        <authorList>
            <person name="Goeker M."/>
        </authorList>
    </citation>
    <scope>NUCLEOTIDE SEQUENCE [LARGE SCALE GENOMIC DNA]</scope>
    <source>
        <strain evidence="12 13">DSM 22027</strain>
    </source>
</reference>
<keyword evidence="5 10" id="KW-0547">Nucleotide-binding</keyword>
<dbReference type="Pfam" id="PF01926">
    <property type="entry name" value="MMR_HSR1"/>
    <property type="match status" value="1"/>
</dbReference>
<gene>
    <name evidence="10" type="primary">engB</name>
    <name evidence="12" type="ORF">EDC27_0652</name>
</gene>
<dbReference type="PANTHER" id="PTHR11649">
    <property type="entry name" value="MSS1/TRME-RELATED GTP-BINDING PROTEIN"/>
    <property type="match status" value="1"/>
</dbReference>
<organism evidence="12 13">
    <name type="scientific">Desulfosoma caldarium</name>
    <dbReference type="NCBI Taxonomy" id="610254"/>
    <lineage>
        <taxon>Bacteria</taxon>
        <taxon>Pseudomonadati</taxon>
        <taxon>Thermodesulfobacteriota</taxon>
        <taxon>Syntrophobacteria</taxon>
        <taxon>Syntrophobacterales</taxon>
        <taxon>Syntrophobacteraceae</taxon>
        <taxon>Desulfosoma</taxon>
    </lineage>
</organism>
<keyword evidence="3 10" id="KW-0132">Cell division</keyword>
<keyword evidence="6" id="KW-0460">Magnesium</keyword>
<dbReference type="InterPro" id="IPR027417">
    <property type="entry name" value="P-loop_NTPase"/>
</dbReference>
<dbReference type="SUPFAM" id="SSF52540">
    <property type="entry name" value="P-loop containing nucleoside triphosphate hydrolases"/>
    <property type="match status" value="1"/>
</dbReference>
<keyword evidence="13" id="KW-1185">Reference proteome</keyword>
<dbReference type="AlphaFoldDB" id="A0A3N1VKG7"/>
<evidence type="ECO:0000256" key="6">
    <source>
        <dbReference type="ARBA" id="ARBA00022842"/>
    </source>
</evidence>
<protein>
    <recommendedName>
        <fullName evidence="10">Probable GTP-binding protein EngB</fullName>
    </recommendedName>
</protein>
<proteinExistence type="inferred from homology"/>
<evidence type="ECO:0000256" key="8">
    <source>
        <dbReference type="ARBA" id="ARBA00023210"/>
    </source>
</evidence>